<dbReference type="EC" id="5.2.1.8" evidence="5"/>
<evidence type="ECO:0000256" key="5">
    <source>
        <dbReference type="RuleBase" id="RU363014"/>
    </source>
</evidence>
<dbReference type="GO" id="GO:0005829">
    <property type="term" value="C:cytosol"/>
    <property type="evidence" value="ECO:0007669"/>
    <property type="project" value="TreeGrafter"/>
</dbReference>
<dbReference type="PROSITE" id="PS50198">
    <property type="entry name" value="PPIC_PPIASE_2"/>
    <property type="match status" value="1"/>
</dbReference>
<feature type="domain" description="PpiC" evidence="6">
    <location>
        <begin position="1"/>
        <end position="79"/>
    </location>
</feature>
<comment type="catalytic activity">
    <reaction evidence="1 5">
        <text>[protein]-peptidylproline (omega=180) = [protein]-peptidylproline (omega=0)</text>
        <dbReference type="Rhea" id="RHEA:16237"/>
        <dbReference type="Rhea" id="RHEA-COMP:10747"/>
        <dbReference type="Rhea" id="RHEA-COMP:10748"/>
        <dbReference type="ChEBI" id="CHEBI:83833"/>
        <dbReference type="ChEBI" id="CHEBI:83834"/>
        <dbReference type="EC" id="5.2.1.8"/>
    </reaction>
</comment>
<dbReference type="PANTHER" id="PTHR10657">
    <property type="entry name" value="PEPTIDYL-PROLYL CIS-TRANS ISOMERASE"/>
    <property type="match status" value="1"/>
</dbReference>
<reference evidence="7" key="1">
    <citation type="submission" date="2023-08" db="EMBL/GenBank/DDBJ databases">
        <authorList>
            <person name="Chen Y."/>
            <person name="Shah S."/>
            <person name="Dougan E. K."/>
            <person name="Thang M."/>
            <person name="Chan C."/>
        </authorList>
    </citation>
    <scope>NUCLEOTIDE SEQUENCE</scope>
</reference>
<evidence type="ECO:0000256" key="2">
    <source>
        <dbReference type="ARBA" id="ARBA00023110"/>
    </source>
</evidence>
<sequence>MASRHWRMCSHPKFPALARKHSECKSALQPGQMAGDLGWISKGTLPDPTLEEAVLALEVNELSDLVTTGRGVHIVQRYA</sequence>
<dbReference type="InterPro" id="IPR000297">
    <property type="entry name" value="PPIase_PpiC"/>
</dbReference>
<dbReference type="EMBL" id="CAUJNA010003388">
    <property type="protein sequence ID" value="CAJ1400857.1"/>
    <property type="molecule type" value="Genomic_DNA"/>
</dbReference>
<keyword evidence="8" id="KW-1185">Reference proteome</keyword>
<dbReference type="SUPFAM" id="SSF54534">
    <property type="entry name" value="FKBP-like"/>
    <property type="match status" value="1"/>
</dbReference>
<keyword evidence="3 4" id="KW-0413">Isomerase</keyword>
<dbReference type="Proteomes" id="UP001178507">
    <property type="component" value="Unassembled WGS sequence"/>
</dbReference>
<accession>A0AA36J858</accession>
<evidence type="ECO:0000256" key="1">
    <source>
        <dbReference type="ARBA" id="ARBA00000971"/>
    </source>
</evidence>
<proteinExistence type="predicted"/>
<dbReference type="Gene3D" id="3.10.50.40">
    <property type="match status" value="1"/>
</dbReference>
<protein>
    <recommendedName>
        <fullName evidence="5">Peptidyl-prolyl cis-trans isomerase</fullName>
        <ecNumber evidence="5">5.2.1.8</ecNumber>
    </recommendedName>
</protein>
<keyword evidence="2 4" id="KW-0697">Rotamase</keyword>
<evidence type="ECO:0000313" key="7">
    <source>
        <dbReference type="EMBL" id="CAJ1400857.1"/>
    </source>
</evidence>
<dbReference type="Pfam" id="PF00639">
    <property type="entry name" value="Rotamase"/>
    <property type="match status" value="1"/>
</dbReference>
<evidence type="ECO:0000313" key="8">
    <source>
        <dbReference type="Proteomes" id="UP001178507"/>
    </source>
</evidence>
<dbReference type="InterPro" id="IPR051370">
    <property type="entry name" value="PPIase_Pin1"/>
</dbReference>
<dbReference type="InterPro" id="IPR046357">
    <property type="entry name" value="PPIase_dom_sf"/>
</dbReference>
<dbReference type="AlphaFoldDB" id="A0AA36J858"/>
<organism evidence="7 8">
    <name type="scientific">Effrenium voratum</name>
    <dbReference type="NCBI Taxonomy" id="2562239"/>
    <lineage>
        <taxon>Eukaryota</taxon>
        <taxon>Sar</taxon>
        <taxon>Alveolata</taxon>
        <taxon>Dinophyceae</taxon>
        <taxon>Suessiales</taxon>
        <taxon>Symbiodiniaceae</taxon>
        <taxon>Effrenium</taxon>
    </lineage>
</organism>
<gene>
    <name evidence="7" type="ORF">EVOR1521_LOCUS24106</name>
</gene>
<dbReference type="GO" id="GO:0005634">
    <property type="term" value="C:nucleus"/>
    <property type="evidence" value="ECO:0007669"/>
    <property type="project" value="TreeGrafter"/>
</dbReference>
<name>A0AA36J858_9DINO</name>
<evidence type="ECO:0000256" key="4">
    <source>
        <dbReference type="PROSITE-ProRule" id="PRU00278"/>
    </source>
</evidence>
<comment type="caution">
    <text evidence="7">The sequence shown here is derived from an EMBL/GenBank/DDBJ whole genome shotgun (WGS) entry which is preliminary data.</text>
</comment>
<evidence type="ECO:0000256" key="3">
    <source>
        <dbReference type="ARBA" id="ARBA00023235"/>
    </source>
</evidence>
<evidence type="ECO:0000259" key="6">
    <source>
        <dbReference type="PROSITE" id="PS50198"/>
    </source>
</evidence>
<dbReference type="PANTHER" id="PTHR10657:SF4">
    <property type="entry name" value="PEPTIDYL-PROLYL CIS-TRANS ISOMERASE-RELATED"/>
    <property type="match status" value="1"/>
</dbReference>
<dbReference type="GO" id="GO:0003755">
    <property type="term" value="F:peptidyl-prolyl cis-trans isomerase activity"/>
    <property type="evidence" value="ECO:0007669"/>
    <property type="project" value="UniProtKB-UniRule"/>
</dbReference>